<dbReference type="OrthoDB" id="597829at2"/>
<sequence>MKKKIFKEKYHILEIEYNKSEIKYKNLDEIILFLQNKINSNPVIKFIAIFDHYTHTKSLANSFISEDIINAKNIIFCFGLEIQNPDVLAVRPRSIGVCEKENSFVINFQVAPSEAVTETIKEYIKEIKE</sequence>
<dbReference type="Proteomes" id="UP000000939">
    <property type="component" value="Chromosome"/>
</dbReference>
<accession>D5V0H4</accession>
<dbReference type="AlphaFoldDB" id="D5V0H4"/>
<reference evidence="1 2" key="1">
    <citation type="journal article" date="2010" name="Stand. Genomic Sci.">
        <title>Complete genome sequence of Arcobacter nitrofigilis type strain (CI).</title>
        <authorList>
            <person name="Pati A."/>
            <person name="Gronow S."/>
            <person name="Lapidus A."/>
            <person name="Copeland A."/>
            <person name="Glavina Del Rio T."/>
            <person name="Nolan M."/>
            <person name="Lucas S."/>
            <person name="Tice H."/>
            <person name="Cheng J.F."/>
            <person name="Han C."/>
            <person name="Chertkov O."/>
            <person name="Bruce D."/>
            <person name="Tapia R."/>
            <person name="Goodwin L."/>
            <person name="Pitluck S."/>
            <person name="Liolios K."/>
            <person name="Ivanova N."/>
            <person name="Mavromatis K."/>
            <person name="Chen A."/>
            <person name="Palaniappan K."/>
            <person name="Land M."/>
            <person name="Hauser L."/>
            <person name="Chang Y.J."/>
            <person name="Jeffries C.D."/>
            <person name="Detter J.C."/>
            <person name="Rohde M."/>
            <person name="Goker M."/>
            <person name="Bristow J."/>
            <person name="Eisen J.A."/>
            <person name="Markowitz V."/>
            <person name="Hugenholtz P."/>
            <person name="Klenk H.P."/>
            <person name="Kyrpides N.C."/>
        </authorList>
    </citation>
    <scope>NUCLEOTIDE SEQUENCE [LARGE SCALE GENOMIC DNA]</scope>
    <source>
        <strain evidence="2">ATCC 33309 / DSM 7299 / CCUG 15893 / LMG 7604 / NCTC 12251 / CI</strain>
    </source>
</reference>
<dbReference type="KEGG" id="ant:Arnit_2132"/>
<dbReference type="STRING" id="572480.Arnit_2132"/>
<evidence type="ECO:0000313" key="2">
    <source>
        <dbReference type="Proteomes" id="UP000000939"/>
    </source>
</evidence>
<dbReference type="EMBL" id="CP001999">
    <property type="protein sequence ID" value="ADG93786.1"/>
    <property type="molecule type" value="Genomic_DNA"/>
</dbReference>
<dbReference type="RefSeq" id="WP_013135931.1">
    <property type="nucleotide sequence ID" value="NC_014166.1"/>
</dbReference>
<name>D5V0H4_ARCNC</name>
<keyword evidence="2" id="KW-1185">Reference proteome</keyword>
<evidence type="ECO:0000313" key="1">
    <source>
        <dbReference type="EMBL" id="ADG93786.1"/>
    </source>
</evidence>
<dbReference type="Pfam" id="PF21651">
    <property type="entry name" value="DUF6858"/>
    <property type="match status" value="1"/>
</dbReference>
<organism evidence="1 2">
    <name type="scientific">Arcobacter nitrofigilis (strain ATCC 33309 / DSM 7299 / CCUG 15893 / LMG 7604 / NCTC 12251 / CI)</name>
    <name type="common">Campylobacter nitrofigilis</name>
    <dbReference type="NCBI Taxonomy" id="572480"/>
    <lineage>
        <taxon>Bacteria</taxon>
        <taxon>Pseudomonadati</taxon>
        <taxon>Campylobacterota</taxon>
        <taxon>Epsilonproteobacteria</taxon>
        <taxon>Campylobacterales</taxon>
        <taxon>Arcobacteraceae</taxon>
        <taxon>Arcobacter</taxon>
    </lineage>
</organism>
<proteinExistence type="predicted"/>
<dbReference type="eggNOG" id="ENOG5031Y5N">
    <property type="taxonomic scope" value="Bacteria"/>
</dbReference>
<dbReference type="InterPro" id="IPR049204">
    <property type="entry name" value="DUF6858"/>
</dbReference>
<gene>
    <name evidence="1" type="ordered locus">Arnit_2132</name>
</gene>
<protein>
    <submittedName>
        <fullName evidence="1">Uncharacterized protein</fullName>
    </submittedName>
</protein>
<dbReference type="HOGENOM" id="CLU_1937128_0_0_7"/>